<dbReference type="SUPFAM" id="SSF53254">
    <property type="entry name" value="Phosphoglycerate mutase-like"/>
    <property type="match status" value="1"/>
</dbReference>
<gene>
    <name evidence="1" type="ORF">FRV6_15196</name>
</gene>
<dbReference type="VEuPathDB" id="FungiDB:FOXG_10140"/>
<dbReference type="VEuPathDB" id="FungiDB:FOMG_15845"/>
<organism evidence="1 2">
    <name type="scientific">Fusarium oxysporum</name>
    <name type="common">Fusarium vascular wilt</name>
    <dbReference type="NCBI Taxonomy" id="5507"/>
    <lineage>
        <taxon>Eukaryota</taxon>
        <taxon>Fungi</taxon>
        <taxon>Dikarya</taxon>
        <taxon>Ascomycota</taxon>
        <taxon>Pezizomycotina</taxon>
        <taxon>Sordariomycetes</taxon>
        <taxon>Hypocreomycetidae</taxon>
        <taxon>Hypocreales</taxon>
        <taxon>Nectriaceae</taxon>
        <taxon>Fusarium</taxon>
        <taxon>Fusarium oxysporum species complex</taxon>
    </lineage>
</organism>
<dbReference type="InterPro" id="IPR050275">
    <property type="entry name" value="PGM_Phosphatase"/>
</dbReference>
<proteinExistence type="predicted"/>
<dbReference type="Pfam" id="PF00300">
    <property type="entry name" value="His_Phos_1"/>
    <property type="match status" value="1"/>
</dbReference>
<sequence>MTPSVFLVRHDTGKKEALTLGDRFMGPNKLIDPSYLAHIFMSPRIRARDTFELVAGNYPEIRQRATFTEEFIGWDHGDYEGMTTQQIRDLRAEKGLDTSSEWSIWAGGCEGGESVEDITRRANDVISTIRDIQKDYIDDENGGNVMVVRF</sequence>
<protein>
    <submittedName>
        <fullName evidence="1">Related to phosphoglycerate mutase</fullName>
    </submittedName>
</protein>
<dbReference type="GO" id="GO:0050278">
    <property type="term" value="F:sedoheptulose-bisphosphatase activity"/>
    <property type="evidence" value="ECO:0007669"/>
    <property type="project" value="TreeGrafter"/>
</dbReference>
<dbReference type="PANTHER" id="PTHR48100:SF15">
    <property type="entry name" value="SEDOHEPTULOSE 1,7-BISPHOSPHATASE"/>
    <property type="match status" value="1"/>
</dbReference>
<dbReference type="VEuPathDB" id="FungiDB:FOC4_g10010151"/>
<dbReference type="EMBL" id="FMJY01000009">
    <property type="protein sequence ID" value="SCO91068.1"/>
    <property type="molecule type" value="Genomic_DNA"/>
</dbReference>
<dbReference type="Proteomes" id="UP000219369">
    <property type="component" value="Unassembled WGS sequence"/>
</dbReference>
<accession>A0A2H3TR08</accession>
<dbReference type="GO" id="GO:0046390">
    <property type="term" value="P:ribose phosphate biosynthetic process"/>
    <property type="evidence" value="ECO:0007669"/>
    <property type="project" value="TreeGrafter"/>
</dbReference>
<name>A0A2H3TR08_FUSOX</name>
<dbReference type="InterPro" id="IPR029033">
    <property type="entry name" value="His_PPase_superfam"/>
</dbReference>
<dbReference type="AlphaFoldDB" id="A0A2H3TR08"/>
<dbReference type="InterPro" id="IPR013078">
    <property type="entry name" value="His_Pase_superF_clade-1"/>
</dbReference>
<dbReference type="Gene3D" id="3.40.50.1240">
    <property type="entry name" value="Phosphoglycerate mutase-like"/>
    <property type="match status" value="1"/>
</dbReference>
<evidence type="ECO:0000313" key="1">
    <source>
        <dbReference type="EMBL" id="SCO91068.1"/>
    </source>
</evidence>
<dbReference type="VEuPathDB" id="FungiDB:FOC1_g10008489"/>
<dbReference type="OrthoDB" id="4818801at2759"/>
<dbReference type="PANTHER" id="PTHR48100">
    <property type="entry name" value="BROAD-SPECIFICITY PHOSPHATASE YOR283W-RELATED"/>
    <property type="match status" value="1"/>
</dbReference>
<reference evidence="2" key="1">
    <citation type="submission" date="2016-09" db="EMBL/GenBank/DDBJ databases">
        <authorList>
            <person name="Guldener U."/>
        </authorList>
    </citation>
    <scope>NUCLEOTIDE SEQUENCE [LARGE SCALE GENOMIC DNA]</scope>
    <source>
        <strain evidence="2">V64-1</strain>
    </source>
</reference>
<dbReference type="VEuPathDB" id="FungiDB:FOZG_08327"/>
<dbReference type="VEuPathDB" id="FungiDB:FOIG_08482"/>
<dbReference type="VEuPathDB" id="FungiDB:HZS61_015735"/>
<evidence type="ECO:0000313" key="2">
    <source>
        <dbReference type="Proteomes" id="UP000219369"/>
    </source>
</evidence>